<keyword evidence="3" id="KW-1185">Reference proteome</keyword>
<evidence type="ECO:0000256" key="1">
    <source>
        <dbReference type="SAM" id="MobiDB-lite"/>
    </source>
</evidence>
<dbReference type="OrthoDB" id="3387554at2"/>
<dbReference type="AlphaFoldDB" id="A0A511DQK7"/>
<dbReference type="RefSeq" id="WP_147114696.1">
    <property type="nucleotide sequence ID" value="NZ_BJVJ01000095.1"/>
</dbReference>
<feature type="compositionally biased region" description="Low complexity" evidence="1">
    <location>
        <begin position="131"/>
        <end position="153"/>
    </location>
</feature>
<evidence type="ECO:0000313" key="3">
    <source>
        <dbReference type="Proteomes" id="UP000321685"/>
    </source>
</evidence>
<protein>
    <submittedName>
        <fullName evidence="2">Uncharacterized protein</fullName>
    </submittedName>
</protein>
<reference evidence="2 3" key="1">
    <citation type="submission" date="2019-07" db="EMBL/GenBank/DDBJ databases">
        <title>Whole genome shotgun sequence of Pseudonocardia sulfidoxydans NBRC 16205.</title>
        <authorList>
            <person name="Hosoyama A."/>
            <person name="Uohara A."/>
            <person name="Ohji S."/>
            <person name="Ichikawa N."/>
        </authorList>
    </citation>
    <scope>NUCLEOTIDE SEQUENCE [LARGE SCALE GENOMIC DNA]</scope>
    <source>
        <strain evidence="2 3">NBRC 16205</strain>
    </source>
</reference>
<proteinExistence type="predicted"/>
<sequence length="162" mass="18203">MAQSLIRVVDEPLNEGPYLLVSTHAWWRSSHSLLQGRVGIPQTRYVTLSEHRKDCWFPADPAGDWFLDQWATGRRIWLLGSEEQARADGMDLKLPERKTATSQRNRQSAAPDRHGGRTGRRQLAAAHCGLPGRPAARGRAATATAQGRQPRQALVRPVRLRR</sequence>
<feature type="region of interest" description="Disordered" evidence="1">
    <location>
        <begin position="88"/>
        <end position="162"/>
    </location>
</feature>
<dbReference type="EMBL" id="BJVJ01000095">
    <property type="protein sequence ID" value="GEL26523.1"/>
    <property type="molecule type" value="Genomic_DNA"/>
</dbReference>
<feature type="compositionally biased region" description="Basic and acidic residues" evidence="1">
    <location>
        <begin position="88"/>
        <end position="99"/>
    </location>
</feature>
<evidence type="ECO:0000313" key="2">
    <source>
        <dbReference type="EMBL" id="GEL26523.1"/>
    </source>
</evidence>
<name>A0A511DQK7_9PSEU</name>
<comment type="caution">
    <text evidence="2">The sequence shown here is derived from an EMBL/GenBank/DDBJ whole genome shotgun (WGS) entry which is preliminary data.</text>
</comment>
<gene>
    <name evidence="2" type="ORF">PSU4_54770</name>
</gene>
<organism evidence="2 3">
    <name type="scientific">Pseudonocardia sulfidoxydans NBRC 16205</name>
    <dbReference type="NCBI Taxonomy" id="1223511"/>
    <lineage>
        <taxon>Bacteria</taxon>
        <taxon>Bacillati</taxon>
        <taxon>Actinomycetota</taxon>
        <taxon>Actinomycetes</taxon>
        <taxon>Pseudonocardiales</taxon>
        <taxon>Pseudonocardiaceae</taxon>
        <taxon>Pseudonocardia</taxon>
    </lineage>
</organism>
<accession>A0A511DQK7</accession>
<dbReference type="Proteomes" id="UP000321685">
    <property type="component" value="Unassembled WGS sequence"/>
</dbReference>